<dbReference type="GO" id="GO:0008803">
    <property type="term" value="F:bis(5'-nucleosyl)-tetraphosphatase (symmetrical) activity"/>
    <property type="evidence" value="ECO:0007669"/>
    <property type="project" value="UniProtKB-EC"/>
</dbReference>
<dbReference type="Gene3D" id="1.10.3210.10">
    <property type="entry name" value="Hypothetical protein af1432"/>
    <property type="match status" value="1"/>
</dbReference>
<evidence type="ECO:0000256" key="4">
    <source>
        <dbReference type="ARBA" id="ARBA00022801"/>
    </source>
</evidence>
<evidence type="ECO:0000256" key="1">
    <source>
        <dbReference type="ARBA" id="ARBA00012506"/>
    </source>
</evidence>
<sequence>MIHARLPGPNSYNETAERGMMMIPPHLDFWARRIQLMVKPRRFEHVLRVAELAHQIALSNGLDADLAYEAGLLHDIARDISSTDLLKLAPPECPIDERHPLALHGRAGRVLLEYWGYNNEDVLYAVEEHTTGPSPDRPISAVVYIADVSEPGRNVNHHIREMAFDDLQGALDLAIGSKVRYLQGRGIEVHPRTMKVFNSLISSDR</sequence>
<dbReference type="InterPro" id="IPR051094">
    <property type="entry name" value="Diverse_Catalytic_Enzymes"/>
</dbReference>
<evidence type="ECO:0000313" key="8">
    <source>
        <dbReference type="EMBL" id="GEM47771.1"/>
    </source>
</evidence>
<dbReference type="InterPro" id="IPR003607">
    <property type="entry name" value="HD/PDEase_dom"/>
</dbReference>
<gene>
    <name evidence="8" type="ORF">DC3_34060</name>
</gene>
<dbReference type="GO" id="GO:0000166">
    <property type="term" value="F:nucleotide binding"/>
    <property type="evidence" value="ECO:0007669"/>
    <property type="project" value="UniProtKB-KW"/>
</dbReference>
<dbReference type="CDD" id="cd00077">
    <property type="entry name" value="HDc"/>
    <property type="match status" value="1"/>
</dbReference>
<keyword evidence="3" id="KW-0547">Nucleotide-binding</keyword>
<name>A0A511N5U4_DEIC1</name>
<comment type="caution">
    <text evidence="8">The sequence shown here is derived from an EMBL/GenBank/DDBJ whole genome shotgun (WGS) entry which is preliminary data.</text>
</comment>
<protein>
    <recommendedName>
        <fullName evidence="1">bis(5'-nucleosyl)-tetraphosphatase (symmetrical)</fullName>
        <ecNumber evidence="1">3.6.1.41</ecNumber>
    </recommendedName>
</protein>
<keyword evidence="5" id="KW-0408">Iron</keyword>
<evidence type="ECO:0000256" key="3">
    <source>
        <dbReference type="ARBA" id="ARBA00022741"/>
    </source>
</evidence>
<comment type="catalytic activity">
    <reaction evidence="6">
        <text>P(1),P(4)-bis(5'-adenosyl) tetraphosphate + H2O = 2 ADP + 2 H(+)</text>
        <dbReference type="Rhea" id="RHEA:24252"/>
        <dbReference type="ChEBI" id="CHEBI:15377"/>
        <dbReference type="ChEBI" id="CHEBI:15378"/>
        <dbReference type="ChEBI" id="CHEBI:58141"/>
        <dbReference type="ChEBI" id="CHEBI:456216"/>
        <dbReference type="EC" id="3.6.1.41"/>
    </reaction>
</comment>
<evidence type="ECO:0000256" key="6">
    <source>
        <dbReference type="ARBA" id="ARBA00049417"/>
    </source>
</evidence>
<reference evidence="8 9" key="1">
    <citation type="submission" date="2019-07" db="EMBL/GenBank/DDBJ databases">
        <title>Whole genome shotgun sequence of Deinococcus cellulosilyticus NBRC 106333.</title>
        <authorList>
            <person name="Hosoyama A."/>
            <person name="Uohara A."/>
            <person name="Ohji S."/>
            <person name="Ichikawa N."/>
        </authorList>
    </citation>
    <scope>NUCLEOTIDE SEQUENCE [LARGE SCALE GENOMIC DNA]</scope>
    <source>
        <strain evidence="8 9">NBRC 106333</strain>
    </source>
</reference>
<dbReference type="GO" id="GO:0046872">
    <property type="term" value="F:metal ion binding"/>
    <property type="evidence" value="ECO:0007669"/>
    <property type="project" value="UniProtKB-KW"/>
</dbReference>
<keyword evidence="4 8" id="KW-0378">Hydrolase</keyword>
<accession>A0A511N5U4</accession>
<dbReference type="NCBIfam" id="TIGR00488">
    <property type="entry name" value="bis(5'-nucleosyl)-tetraphosphatase (symmetrical) YqeK"/>
    <property type="match status" value="1"/>
</dbReference>
<dbReference type="PANTHER" id="PTHR35795">
    <property type="entry name" value="SLR1885 PROTEIN"/>
    <property type="match status" value="1"/>
</dbReference>
<dbReference type="SMART" id="SM00471">
    <property type="entry name" value="HDc"/>
    <property type="match status" value="1"/>
</dbReference>
<dbReference type="EMBL" id="BJXB01000015">
    <property type="protein sequence ID" value="GEM47771.1"/>
    <property type="molecule type" value="Genomic_DNA"/>
</dbReference>
<keyword evidence="9" id="KW-1185">Reference proteome</keyword>
<keyword evidence="2" id="KW-0479">Metal-binding</keyword>
<dbReference type="InterPro" id="IPR005249">
    <property type="entry name" value="YqeK"/>
</dbReference>
<dbReference type="InterPro" id="IPR006674">
    <property type="entry name" value="HD_domain"/>
</dbReference>
<feature type="domain" description="HD" evidence="7">
    <location>
        <begin position="42"/>
        <end position="152"/>
    </location>
</feature>
<dbReference type="Proteomes" id="UP000321306">
    <property type="component" value="Unassembled WGS sequence"/>
</dbReference>
<dbReference type="Pfam" id="PF01966">
    <property type="entry name" value="HD"/>
    <property type="match status" value="1"/>
</dbReference>
<evidence type="ECO:0000256" key="2">
    <source>
        <dbReference type="ARBA" id="ARBA00022723"/>
    </source>
</evidence>
<dbReference type="EC" id="3.6.1.41" evidence="1"/>
<evidence type="ECO:0000313" key="9">
    <source>
        <dbReference type="Proteomes" id="UP000321306"/>
    </source>
</evidence>
<dbReference type="PANTHER" id="PTHR35795:SF1">
    <property type="entry name" value="BIS(5'-NUCLEOSYL)-TETRAPHOSPHATASE, SYMMETRICAL"/>
    <property type="match status" value="1"/>
</dbReference>
<evidence type="ECO:0000259" key="7">
    <source>
        <dbReference type="PROSITE" id="PS51831"/>
    </source>
</evidence>
<dbReference type="AlphaFoldDB" id="A0A511N5U4"/>
<dbReference type="SUPFAM" id="SSF109604">
    <property type="entry name" value="HD-domain/PDEase-like"/>
    <property type="match status" value="1"/>
</dbReference>
<organism evidence="8 9">
    <name type="scientific">Deinococcus cellulosilyticus (strain DSM 18568 / NBRC 106333 / KACC 11606 / 5516J-15)</name>
    <dbReference type="NCBI Taxonomy" id="1223518"/>
    <lineage>
        <taxon>Bacteria</taxon>
        <taxon>Thermotogati</taxon>
        <taxon>Deinococcota</taxon>
        <taxon>Deinococci</taxon>
        <taxon>Deinococcales</taxon>
        <taxon>Deinococcaceae</taxon>
        <taxon>Deinococcus</taxon>
    </lineage>
</organism>
<dbReference type="PROSITE" id="PS51831">
    <property type="entry name" value="HD"/>
    <property type="match status" value="1"/>
</dbReference>
<evidence type="ECO:0000256" key="5">
    <source>
        <dbReference type="ARBA" id="ARBA00023004"/>
    </source>
</evidence>
<proteinExistence type="predicted"/>